<dbReference type="InterPro" id="IPR000847">
    <property type="entry name" value="LysR_HTH_N"/>
</dbReference>
<keyword evidence="2" id="KW-0805">Transcription regulation</keyword>
<proteinExistence type="inferred from homology"/>
<dbReference type="OrthoDB" id="5723059at2"/>
<comment type="similarity">
    <text evidence="1">Belongs to the LysR transcriptional regulatory family.</text>
</comment>
<gene>
    <name evidence="6" type="ordered locus">Marme_3830</name>
</gene>
<dbReference type="STRING" id="717774.Marme_3830"/>
<keyword evidence="4" id="KW-0804">Transcription</keyword>
<reference evidence="6 7" key="1">
    <citation type="journal article" date="2012" name="Stand. Genomic Sci.">
        <title>Complete genome sequence of the melanogenic marine bacterium Marinomonas mediterranea type strain (MMB-1(T)).</title>
        <authorList>
            <person name="Lucas-Elio P."/>
            <person name="Goodwin L."/>
            <person name="Woyke T."/>
            <person name="Pitluck S."/>
            <person name="Nolan M."/>
            <person name="Kyrpides N.C."/>
            <person name="Detter J.C."/>
            <person name="Copeland A."/>
            <person name="Teshima H."/>
            <person name="Bruce D."/>
            <person name="Detter C."/>
            <person name="Tapia R."/>
            <person name="Han S."/>
            <person name="Land M.L."/>
            <person name="Ivanova N."/>
            <person name="Mikhailova N."/>
            <person name="Johnston A.W."/>
            <person name="Sanchez-Amat A."/>
        </authorList>
    </citation>
    <scope>NUCLEOTIDE SEQUENCE [LARGE SCALE GENOMIC DNA]</scope>
    <source>
        <strain evidence="7">ATCC 700492 / JCM 21426 / NBRC 103028 / MMB-1</strain>
    </source>
</reference>
<dbReference type="PATRIC" id="fig|717774.3.peg.3946"/>
<dbReference type="AlphaFoldDB" id="F2JXP2"/>
<evidence type="ECO:0000256" key="1">
    <source>
        <dbReference type="ARBA" id="ARBA00009437"/>
    </source>
</evidence>
<dbReference type="InterPro" id="IPR036390">
    <property type="entry name" value="WH_DNA-bd_sf"/>
</dbReference>
<organism evidence="6 7">
    <name type="scientific">Marinomonas mediterranea (strain ATCC 700492 / JCM 21426 / NBRC 103028 / MMB-1)</name>
    <dbReference type="NCBI Taxonomy" id="717774"/>
    <lineage>
        <taxon>Bacteria</taxon>
        <taxon>Pseudomonadati</taxon>
        <taxon>Pseudomonadota</taxon>
        <taxon>Gammaproteobacteria</taxon>
        <taxon>Oceanospirillales</taxon>
        <taxon>Oceanospirillaceae</taxon>
        <taxon>Marinomonas</taxon>
    </lineage>
</organism>
<keyword evidence="7" id="KW-1185">Reference proteome</keyword>
<dbReference type="Gene3D" id="1.10.10.10">
    <property type="entry name" value="Winged helix-like DNA-binding domain superfamily/Winged helix DNA-binding domain"/>
    <property type="match status" value="1"/>
</dbReference>
<sequence>MDVDTLRTFIAFIDTGSFTRAAKQTFRTQSAISMQMKKLEEEVGHDLFFKEGRNLALTEQGQQLVSYARRILALHDDALAHFSESMTQPPIIIGCPDDYAESILPSVIRRINAYLPELNIRVVCDCSTELRRKLDAGTVDIAILTRSPEVEEGYLIRHDTGVWVAGEAFEFSRDRAITLALYEPDCKFYSAAIDGLEKQGQDYRILCSTASATAIKALLRENLAISAMASSSVGGNLSVLMDHHLPQLPSVDIVMAVAPIPHALFGTHMAAKICQELFEQKRSRS</sequence>
<evidence type="ECO:0000259" key="5">
    <source>
        <dbReference type="PROSITE" id="PS50931"/>
    </source>
</evidence>
<dbReference type="eggNOG" id="COG0583">
    <property type="taxonomic scope" value="Bacteria"/>
</dbReference>
<evidence type="ECO:0000256" key="2">
    <source>
        <dbReference type="ARBA" id="ARBA00023015"/>
    </source>
</evidence>
<dbReference type="EMBL" id="CP002583">
    <property type="protein sequence ID" value="ADZ93040.1"/>
    <property type="molecule type" value="Genomic_DNA"/>
</dbReference>
<evidence type="ECO:0000313" key="7">
    <source>
        <dbReference type="Proteomes" id="UP000001062"/>
    </source>
</evidence>
<dbReference type="Gene3D" id="3.40.190.10">
    <property type="entry name" value="Periplasmic binding protein-like II"/>
    <property type="match status" value="2"/>
</dbReference>
<accession>F2JXP2</accession>
<evidence type="ECO:0000256" key="3">
    <source>
        <dbReference type="ARBA" id="ARBA00023125"/>
    </source>
</evidence>
<dbReference type="Pfam" id="PF03466">
    <property type="entry name" value="LysR_substrate"/>
    <property type="match status" value="1"/>
</dbReference>
<dbReference type="GO" id="GO:0003700">
    <property type="term" value="F:DNA-binding transcription factor activity"/>
    <property type="evidence" value="ECO:0007669"/>
    <property type="project" value="InterPro"/>
</dbReference>
<feature type="domain" description="HTH lysR-type" evidence="5">
    <location>
        <begin position="1"/>
        <end position="58"/>
    </location>
</feature>
<dbReference type="RefSeq" id="WP_013662942.1">
    <property type="nucleotide sequence ID" value="NC_015276.1"/>
</dbReference>
<dbReference type="InterPro" id="IPR036388">
    <property type="entry name" value="WH-like_DNA-bd_sf"/>
</dbReference>
<dbReference type="FunFam" id="1.10.10.10:FF:000001">
    <property type="entry name" value="LysR family transcriptional regulator"/>
    <property type="match status" value="1"/>
</dbReference>
<evidence type="ECO:0000256" key="4">
    <source>
        <dbReference type="ARBA" id="ARBA00023163"/>
    </source>
</evidence>
<dbReference type="InterPro" id="IPR005119">
    <property type="entry name" value="LysR_subst-bd"/>
</dbReference>
<dbReference type="Pfam" id="PF00126">
    <property type="entry name" value="HTH_1"/>
    <property type="match status" value="1"/>
</dbReference>
<dbReference type="InterPro" id="IPR050176">
    <property type="entry name" value="LTTR"/>
</dbReference>
<dbReference type="PROSITE" id="PS50931">
    <property type="entry name" value="HTH_LYSR"/>
    <property type="match status" value="1"/>
</dbReference>
<dbReference type="KEGG" id="mme:Marme_3830"/>
<evidence type="ECO:0000313" key="6">
    <source>
        <dbReference type="EMBL" id="ADZ93040.1"/>
    </source>
</evidence>
<dbReference type="PANTHER" id="PTHR30579">
    <property type="entry name" value="TRANSCRIPTIONAL REGULATOR"/>
    <property type="match status" value="1"/>
</dbReference>
<dbReference type="HOGENOM" id="CLU_039613_1_4_6"/>
<dbReference type="PRINTS" id="PR00039">
    <property type="entry name" value="HTHLYSR"/>
</dbReference>
<name>F2JXP2_MARM1</name>
<keyword evidence="3" id="KW-0238">DNA-binding</keyword>
<dbReference type="Proteomes" id="UP000001062">
    <property type="component" value="Chromosome"/>
</dbReference>
<dbReference type="PANTHER" id="PTHR30579:SF7">
    <property type="entry name" value="HTH-TYPE TRANSCRIPTIONAL REGULATOR LRHA-RELATED"/>
    <property type="match status" value="1"/>
</dbReference>
<dbReference type="SUPFAM" id="SSF53850">
    <property type="entry name" value="Periplasmic binding protein-like II"/>
    <property type="match status" value="1"/>
</dbReference>
<dbReference type="SUPFAM" id="SSF46785">
    <property type="entry name" value="Winged helix' DNA-binding domain"/>
    <property type="match status" value="1"/>
</dbReference>
<dbReference type="GO" id="GO:0003677">
    <property type="term" value="F:DNA binding"/>
    <property type="evidence" value="ECO:0007669"/>
    <property type="project" value="UniProtKB-KW"/>
</dbReference>
<protein>
    <submittedName>
        <fullName evidence="6">Transcriptional regulator, LysR family</fullName>
    </submittedName>
</protein>